<dbReference type="Proteomes" id="UP000031258">
    <property type="component" value="Unassembled WGS sequence"/>
</dbReference>
<proteinExistence type="predicted"/>
<accession>A0A0C1QJA6</accession>
<keyword evidence="2" id="KW-1185">Reference proteome</keyword>
<dbReference type="EMBL" id="JSWE01000092">
    <property type="protein sequence ID" value="KIE05599.1"/>
    <property type="molecule type" value="Genomic_DNA"/>
</dbReference>
<evidence type="ECO:0000313" key="2">
    <source>
        <dbReference type="Proteomes" id="UP000031258"/>
    </source>
</evidence>
<protein>
    <recommendedName>
        <fullName evidence="3">Transposase</fullName>
    </recommendedName>
</protein>
<gene>
    <name evidence="1" type="ORF">NF27_DP01430</name>
</gene>
<reference evidence="1 2" key="1">
    <citation type="submission" date="2014-11" db="EMBL/GenBank/DDBJ databases">
        <title>A Rickettsiales Symbiont of Amoebae With Ancient Features.</title>
        <authorList>
            <person name="Schulz F."/>
            <person name="Martijn J."/>
            <person name="Wascher F."/>
            <person name="Kostanjsek R."/>
            <person name="Ettema T.J."/>
            <person name="Horn M."/>
        </authorList>
    </citation>
    <scope>NUCLEOTIDE SEQUENCE [LARGE SCALE GENOMIC DNA]</scope>
    <source>
        <strain evidence="1 2">UWC36</strain>
    </source>
</reference>
<evidence type="ECO:0000313" key="1">
    <source>
        <dbReference type="EMBL" id="KIE05599.1"/>
    </source>
</evidence>
<comment type="caution">
    <text evidence="1">The sequence shown here is derived from an EMBL/GenBank/DDBJ whole genome shotgun (WGS) entry which is preliminary data.</text>
</comment>
<dbReference type="STRING" id="86105.NF27_DP01430"/>
<dbReference type="AlphaFoldDB" id="A0A0C1QJA6"/>
<dbReference type="OrthoDB" id="7164527at2"/>
<dbReference type="NCBIfam" id="TIGR01784">
    <property type="entry name" value="T_den_put_tspse"/>
    <property type="match status" value="1"/>
</dbReference>
<dbReference type="PANTHER" id="PTHR41317:SF1">
    <property type="entry name" value="PD-(D_E)XK NUCLEASE FAMILY TRANSPOSASE"/>
    <property type="match status" value="1"/>
</dbReference>
<name>A0A0C1QJA6_9RICK</name>
<dbReference type="InterPro" id="IPR010106">
    <property type="entry name" value="RpnA"/>
</dbReference>
<dbReference type="PANTHER" id="PTHR41317">
    <property type="entry name" value="PD-(D_E)XK NUCLEASE FAMILY TRANSPOSASE"/>
    <property type="match status" value="1"/>
</dbReference>
<dbReference type="Pfam" id="PF12784">
    <property type="entry name" value="PDDEXK_2"/>
    <property type="match status" value="1"/>
</dbReference>
<organism evidence="1 2">
    <name type="scientific">Candidatus Jidaibacter acanthamoebae</name>
    <dbReference type="NCBI Taxonomy" id="86105"/>
    <lineage>
        <taxon>Bacteria</taxon>
        <taxon>Pseudomonadati</taxon>
        <taxon>Pseudomonadota</taxon>
        <taxon>Alphaproteobacteria</taxon>
        <taxon>Rickettsiales</taxon>
        <taxon>Candidatus Midichloriaceae</taxon>
        <taxon>Candidatus Jidaibacter</taxon>
    </lineage>
</organism>
<sequence>MPFVRYLDPKNDIAFKKIFGSEKNKDILIHFLNDILGKTGKEIIREVSFLNSVQAPEIAVKKQSIIDVLCTDESGVQYIVEMQVAKVRGFEKRAQYYAAKAYSNQMNSGEEYGNLKEVIFLAIVDFVMFPDKEGYKSEHVILDKVSYENDLKDFSFTFIELPKFKKERVEDLESYEEKWCYFFKHSKNPDNIEKLIGSSDNVISKAYDVLLSHHWSDQELNAYEQVTKANLDAMAREAQVKEEAMAEGREKGIAEGRLEEKVSIAKKMLKYGVPLEEVMKITGLPHGEIDNLK</sequence>
<dbReference type="RefSeq" id="WP_039455851.1">
    <property type="nucleotide sequence ID" value="NZ_JSWE01000092.1"/>
</dbReference>
<dbReference type="PATRIC" id="fig|86105.3.peg.691"/>
<evidence type="ECO:0008006" key="3">
    <source>
        <dbReference type="Google" id="ProtNLM"/>
    </source>
</evidence>